<evidence type="ECO:0000256" key="2">
    <source>
        <dbReference type="ARBA" id="ARBA00009374"/>
    </source>
</evidence>
<evidence type="ECO:0000256" key="6">
    <source>
        <dbReference type="PROSITE-ProRule" id="PRU01131"/>
    </source>
</evidence>
<dbReference type="Proteomes" id="UP001604277">
    <property type="component" value="Unassembled WGS sequence"/>
</dbReference>
<dbReference type="GO" id="GO:0005737">
    <property type="term" value="C:cytoplasm"/>
    <property type="evidence" value="ECO:0007669"/>
    <property type="project" value="UniProtKB-SubCell"/>
</dbReference>
<evidence type="ECO:0000256" key="4">
    <source>
        <dbReference type="ARBA" id="ARBA00022723"/>
    </source>
</evidence>
<comment type="similarity">
    <text evidence="2">Belongs to the FLZ family.</text>
</comment>
<evidence type="ECO:0000259" key="8">
    <source>
        <dbReference type="PROSITE" id="PS51795"/>
    </source>
</evidence>
<dbReference type="AlphaFoldDB" id="A0ABD1USK4"/>
<proteinExistence type="inferred from homology"/>
<keyword evidence="5" id="KW-0863">Zinc-finger</keyword>
<accession>A0ABD1USK4</accession>
<organism evidence="9 10">
    <name type="scientific">Forsythia ovata</name>
    <dbReference type="NCBI Taxonomy" id="205694"/>
    <lineage>
        <taxon>Eukaryota</taxon>
        <taxon>Viridiplantae</taxon>
        <taxon>Streptophyta</taxon>
        <taxon>Embryophyta</taxon>
        <taxon>Tracheophyta</taxon>
        <taxon>Spermatophyta</taxon>
        <taxon>Magnoliopsida</taxon>
        <taxon>eudicotyledons</taxon>
        <taxon>Gunneridae</taxon>
        <taxon>Pentapetalae</taxon>
        <taxon>asterids</taxon>
        <taxon>lamiids</taxon>
        <taxon>Lamiales</taxon>
        <taxon>Oleaceae</taxon>
        <taxon>Forsythieae</taxon>
        <taxon>Forsythia</taxon>
    </lineage>
</organism>
<comment type="subcellular location">
    <subcellularLocation>
        <location evidence="1">Cytoplasm</location>
    </subcellularLocation>
</comment>
<dbReference type="Pfam" id="PF04570">
    <property type="entry name" value="zf-FLZ"/>
    <property type="match status" value="1"/>
</dbReference>
<dbReference type="EMBL" id="JBFOLJ010000006">
    <property type="protein sequence ID" value="KAL2528041.1"/>
    <property type="molecule type" value="Genomic_DNA"/>
</dbReference>
<feature type="zinc finger region" description="FLZ-type" evidence="6">
    <location>
        <begin position="117"/>
        <end position="161"/>
    </location>
</feature>
<evidence type="ECO:0000256" key="7">
    <source>
        <dbReference type="SAM" id="MobiDB-lite"/>
    </source>
</evidence>
<feature type="region of interest" description="Disordered" evidence="7">
    <location>
        <begin position="156"/>
        <end position="195"/>
    </location>
</feature>
<feature type="domain" description="FLZ-type" evidence="8">
    <location>
        <begin position="117"/>
        <end position="161"/>
    </location>
</feature>
<name>A0ABD1USK4_9LAMI</name>
<dbReference type="InterPro" id="IPR007650">
    <property type="entry name" value="Zf-FLZ_dom"/>
</dbReference>
<evidence type="ECO:0000256" key="5">
    <source>
        <dbReference type="ARBA" id="ARBA00022771"/>
    </source>
</evidence>
<dbReference type="GO" id="GO:0008270">
    <property type="term" value="F:zinc ion binding"/>
    <property type="evidence" value="ECO:0007669"/>
    <property type="project" value="UniProtKB-KW"/>
</dbReference>
<keyword evidence="5" id="KW-0862">Zinc</keyword>
<reference evidence="10" key="1">
    <citation type="submission" date="2024-07" db="EMBL/GenBank/DDBJ databases">
        <title>Two chromosome-level genome assemblies of Korean endemic species Abeliophyllum distichum and Forsythia ovata (Oleaceae).</title>
        <authorList>
            <person name="Jang H."/>
        </authorList>
    </citation>
    <scope>NUCLEOTIDE SEQUENCE [LARGE SCALE GENOMIC DNA]</scope>
</reference>
<sequence>MASLDIENVRESVELKIMEMKMQMHLELALGEDLQFGGINNCAWVLEMKKEIPQKCVRGISFDVGTSEAPPPSDPQNPMAGSEFTGVEGLQGCVIEYDHHSTAMILSPRYYNRISSTFLRTCGLCNLSLAPGRDIYMYRGDKAFCSEECREQQMKQDERKERLSMAVPNGGESHNHHSEVAAAEAAGKSETMAAA</sequence>
<dbReference type="PROSITE" id="PS51795">
    <property type="entry name" value="ZF_FLZ"/>
    <property type="match status" value="1"/>
</dbReference>
<keyword evidence="4" id="KW-0479">Metal-binding</keyword>
<gene>
    <name evidence="9" type="ORF">Fot_20642</name>
</gene>
<comment type="caution">
    <text evidence="9">The sequence shown here is derived from an EMBL/GenBank/DDBJ whole genome shotgun (WGS) entry which is preliminary data.</text>
</comment>
<dbReference type="PANTHER" id="PTHR33059">
    <property type="entry name" value="FCS-LIKE ZINC FINGER 5"/>
    <property type="match status" value="1"/>
</dbReference>
<keyword evidence="10" id="KW-1185">Reference proteome</keyword>
<evidence type="ECO:0000313" key="9">
    <source>
        <dbReference type="EMBL" id="KAL2528041.1"/>
    </source>
</evidence>
<evidence type="ECO:0000256" key="1">
    <source>
        <dbReference type="ARBA" id="ARBA00004496"/>
    </source>
</evidence>
<evidence type="ECO:0000256" key="3">
    <source>
        <dbReference type="ARBA" id="ARBA00022490"/>
    </source>
</evidence>
<protein>
    <recommendedName>
        <fullName evidence="8">FLZ-type domain-containing protein</fullName>
    </recommendedName>
</protein>
<keyword evidence="3" id="KW-0963">Cytoplasm</keyword>
<evidence type="ECO:0000313" key="10">
    <source>
        <dbReference type="Proteomes" id="UP001604277"/>
    </source>
</evidence>
<dbReference type="PANTHER" id="PTHR33059:SF76">
    <property type="entry name" value="FCS-LIKE ZINC FINGER 7"/>
    <property type="match status" value="1"/>
</dbReference>